<sequence length="199" mass="22292">MPTFHLHIVSVILMHTCHLCLTISLAFSINVHADSLPQNNIVRQDTNLPAIAECKNEIIPEKTLKTIKLSDQNQSQSQSTPQEYKGDFKCLSTVKSVYSDWKRGKALLVDIRDVKLYNKNKIPNSINLPLYMLKVKNSLQNRPLVLVNKGTQLAILEQSCQALKEKGFKQIAVLQDGLKAWSDAGYPITGDKMAIQGFS</sequence>
<dbReference type="SUPFAM" id="SSF52821">
    <property type="entry name" value="Rhodanese/Cell cycle control phosphatase"/>
    <property type="match status" value="1"/>
</dbReference>
<feature type="signal peptide" evidence="1">
    <location>
        <begin position="1"/>
        <end position="33"/>
    </location>
</feature>
<accession>A0A9E4N7V2</accession>
<dbReference type="AlphaFoldDB" id="A0A9E4N7V2"/>
<proteinExistence type="predicted"/>
<evidence type="ECO:0000256" key="1">
    <source>
        <dbReference type="SAM" id="SignalP"/>
    </source>
</evidence>
<evidence type="ECO:0000259" key="2">
    <source>
        <dbReference type="PROSITE" id="PS50206"/>
    </source>
</evidence>
<name>A0A9E4N7V2_9GAMM</name>
<dbReference type="SMART" id="SM00450">
    <property type="entry name" value="RHOD"/>
    <property type="match status" value="1"/>
</dbReference>
<dbReference type="CDD" id="cd00158">
    <property type="entry name" value="RHOD"/>
    <property type="match status" value="1"/>
</dbReference>
<gene>
    <name evidence="3" type="ORF">JAZ07_22760</name>
</gene>
<protein>
    <submittedName>
        <fullName evidence="3">Rhodanese-like domain-containing protein</fullName>
    </submittedName>
</protein>
<feature type="domain" description="Rhodanese" evidence="2">
    <location>
        <begin position="102"/>
        <end position="190"/>
    </location>
</feature>
<dbReference type="EMBL" id="JAEPCM010000858">
    <property type="protein sequence ID" value="MCG7949169.1"/>
    <property type="molecule type" value="Genomic_DNA"/>
</dbReference>
<keyword evidence="1" id="KW-0732">Signal</keyword>
<dbReference type="InterPro" id="IPR036873">
    <property type="entry name" value="Rhodanese-like_dom_sf"/>
</dbReference>
<evidence type="ECO:0000313" key="4">
    <source>
        <dbReference type="Proteomes" id="UP000886667"/>
    </source>
</evidence>
<dbReference type="InterPro" id="IPR001763">
    <property type="entry name" value="Rhodanese-like_dom"/>
</dbReference>
<dbReference type="Proteomes" id="UP000886667">
    <property type="component" value="Unassembled WGS sequence"/>
</dbReference>
<reference evidence="3" key="1">
    <citation type="journal article" date="2021" name="Proc. Natl. Acad. Sci. U.S.A.">
        <title>Global biogeography of chemosynthetic symbionts reveals both localized and globally distributed symbiont groups. .</title>
        <authorList>
            <person name="Osvatic J.T."/>
            <person name="Wilkins L.G.E."/>
            <person name="Leibrecht L."/>
            <person name="Leray M."/>
            <person name="Zauner S."/>
            <person name="Polzin J."/>
            <person name="Camacho Y."/>
            <person name="Gros O."/>
            <person name="van Gils J.A."/>
            <person name="Eisen J.A."/>
            <person name="Petersen J.M."/>
            <person name="Yuen B."/>
        </authorList>
    </citation>
    <scope>NUCLEOTIDE SEQUENCE</scope>
    <source>
        <strain evidence="3">MAGclacostrist064TRANS</strain>
    </source>
</reference>
<organism evidence="3 4">
    <name type="scientific">Candidatus Thiodiazotropha taylori</name>
    <dbReference type="NCBI Taxonomy" id="2792791"/>
    <lineage>
        <taxon>Bacteria</taxon>
        <taxon>Pseudomonadati</taxon>
        <taxon>Pseudomonadota</taxon>
        <taxon>Gammaproteobacteria</taxon>
        <taxon>Chromatiales</taxon>
        <taxon>Sedimenticolaceae</taxon>
        <taxon>Candidatus Thiodiazotropha</taxon>
    </lineage>
</organism>
<evidence type="ECO:0000313" key="3">
    <source>
        <dbReference type="EMBL" id="MCG7949169.1"/>
    </source>
</evidence>
<comment type="caution">
    <text evidence="3">The sequence shown here is derived from an EMBL/GenBank/DDBJ whole genome shotgun (WGS) entry which is preliminary data.</text>
</comment>
<dbReference type="Gene3D" id="3.40.250.10">
    <property type="entry name" value="Rhodanese-like domain"/>
    <property type="match status" value="1"/>
</dbReference>
<dbReference type="PROSITE" id="PS50206">
    <property type="entry name" value="RHODANESE_3"/>
    <property type="match status" value="1"/>
</dbReference>
<feature type="chain" id="PRO_5038921735" evidence="1">
    <location>
        <begin position="34"/>
        <end position="199"/>
    </location>
</feature>
<dbReference type="Pfam" id="PF00581">
    <property type="entry name" value="Rhodanese"/>
    <property type="match status" value="1"/>
</dbReference>
<feature type="non-terminal residue" evidence="3">
    <location>
        <position position="199"/>
    </location>
</feature>